<accession>A0ABW3C094</accession>
<sequence length="257" mass="25663">MTNRLASVLGGDAGAAVLPRLAAAAAPVCGQPWSAFAADAGQIVQAAKRIAALFGTDAIVIEIDASDSASTVEAVRRLAAENGRPVVPILPGPVTLAATSDADAAKEVLTGIVEAIGEARPALLLFDESTVAASELAGMGARKLFNTLRNVASYFDVPLGIIMAIPDEDAADTAVRLKPDAVIAAGAADAALLDRIAAEGPIAGIALAANDTAATSNAAALAATRPLIITTLGGGPDPLPVETMHAFMGAFNGARQP</sequence>
<proteinExistence type="predicted"/>
<comment type="caution">
    <text evidence="1">The sequence shown here is derived from an EMBL/GenBank/DDBJ whole genome shotgun (WGS) entry which is preliminary data.</text>
</comment>
<dbReference type="EMBL" id="JBHTIK010000001">
    <property type="protein sequence ID" value="MFD0847072.1"/>
    <property type="molecule type" value="Genomic_DNA"/>
</dbReference>
<protein>
    <submittedName>
        <fullName evidence="1">Uncharacterized protein</fullName>
    </submittedName>
</protein>
<evidence type="ECO:0000313" key="1">
    <source>
        <dbReference type="EMBL" id="MFD0847072.1"/>
    </source>
</evidence>
<name>A0ABW3C094_SPHXN</name>
<organism evidence="1 2">
    <name type="scientific">Sphingosinicella xenopeptidilytica</name>
    <dbReference type="NCBI Taxonomy" id="364098"/>
    <lineage>
        <taxon>Bacteria</taxon>
        <taxon>Pseudomonadati</taxon>
        <taxon>Pseudomonadota</taxon>
        <taxon>Alphaproteobacteria</taxon>
        <taxon>Sphingomonadales</taxon>
        <taxon>Sphingosinicellaceae</taxon>
        <taxon>Sphingosinicella</taxon>
    </lineage>
</organism>
<gene>
    <name evidence="1" type="ORF">ACFQ00_01920</name>
</gene>
<dbReference type="Proteomes" id="UP001597124">
    <property type="component" value="Unassembled WGS sequence"/>
</dbReference>
<reference evidence="2" key="1">
    <citation type="journal article" date="2019" name="Int. J. Syst. Evol. Microbiol.">
        <title>The Global Catalogue of Microorganisms (GCM) 10K type strain sequencing project: providing services to taxonomists for standard genome sequencing and annotation.</title>
        <authorList>
            <consortium name="The Broad Institute Genomics Platform"/>
            <consortium name="The Broad Institute Genome Sequencing Center for Infectious Disease"/>
            <person name="Wu L."/>
            <person name="Ma J."/>
        </authorList>
    </citation>
    <scope>NUCLEOTIDE SEQUENCE [LARGE SCALE GENOMIC DNA]</scope>
    <source>
        <strain evidence="2">CCUG 52537</strain>
    </source>
</reference>
<evidence type="ECO:0000313" key="2">
    <source>
        <dbReference type="Proteomes" id="UP001597124"/>
    </source>
</evidence>
<dbReference type="RefSeq" id="WP_381485379.1">
    <property type="nucleotide sequence ID" value="NZ_JBHTIK010000001.1"/>
</dbReference>
<keyword evidence="2" id="KW-1185">Reference proteome</keyword>